<dbReference type="InterPro" id="IPR027368">
    <property type="entry name" value="MnmE_dom2"/>
</dbReference>
<dbReference type="GO" id="GO:0005525">
    <property type="term" value="F:GTP binding"/>
    <property type="evidence" value="ECO:0007669"/>
    <property type="project" value="InterPro"/>
</dbReference>
<evidence type="ECO:0000259" key="2">
    <source>
        <dbReference type="Pfam" id="PF12631"/>
    </source>
</evidence>
<evidence type="ECO:0008006" key="5">
    <source>
        <dbReference type="Google" id="ProtNLM"/>
    </source>
</evidence>
<dbReference type="CDD" id="cd04164">
    <property type="entry name" value="trmE"/>
    <property type="match status" value="1"/>
</dbReference>
<reference evidence="3 4" key="1">
    <citation type="submission" date="2021-11" db="EMBL/GenBank/DDBJ databases">
        <title>Black yeast isolated from Biological Soil Crust.</title>
        <authorList>
            <person name="Kurbessoian T."/>
        </authorList>
    </citation>
    <scope>NUCLEOTIDE SEQUENCE [LARGE SCALE GENOMIC DNA]</scope>
    <source>
        <strain evidence="3 4">CCFEE 5522</strain>
    </source>
</reference>
<dbReference type="AlphaFoldDB" id="A0AAV9K0C9"/>
<dbReference type="PANTHER" id="PTHR42714:SF2">
    <property type="entry name" value="TRNA MODIFICATION GTPASE GTPBP3, MITOCHONDRIAL"/>
    <property type="match status" value="1"/>
</dbReference>
<dbReference type="InterPro" id="IPR005225">
    <property type="entry name" value="Small_GTP-bd"/>
</dbReference>
<dbReference type="InterPro" id="IPR031168">
    <property type="entry name" value="G_TrmE"/>
</dbReference>
<feature type="domain" description="MnmE helical" evidence="2">
    <location>
        <begin position="27"/>
        <end position="431"/>
    </location>
</feature>
<dbReference type="InterPro" id="IPR027266">
    <property type="entry name" value="TrmE/GcvT-like"/>
</dbReference>
<dbReference type="GO" id="GO:0030488">
    <property type="term" value="P:tRNA methylation"/>
    <property type="evidence" value="ECO:0007669"/>
    <property type="project" value="TreeGrafter"/>
</dbReference>
<protein>
    <recommendedName>
        <fullName evidence="5">P-loop containing nucleoside triphosphate hydrolase protein</fullName>
    </recommendedName>
</protein>
<dbReference type="Pfam" id="PF01926">
    <property type="entry name" value="MMR_HSR1"/>
    <property type="match status" value="1"/>
</dbReference>
<dbReference type="Gene3D" id="1.20.120.430">
    <property type="entry name" value="tRNA modification GTPase MnmE domain 2"/>
    <property type="match status" value="1"/>
</dbReference>
<gene>
    <name evidence="3" type="ORF">LTR36_000416</name>
</gene>
<comment type="caution">
    <text evidence="3">The sequence shown here is derived from an EMBL/GenBank/DDBJ whole genome shotgun (WGS) entry which is preliminary data.</text>
</comment>
<dbReference type="GO" id="GO:0005739">
    <property type="term" value="C:mitochondrion"/>
    <property type="evidence" value="ECO:0007669"/>
    <property type="project" value="TreeGrafter"/>
</dbReference>
<dbReference type="InterPro" id="IPR027417">
    <property type="entry name" value="P-loop_NTPase"/>
</dbReference>
<name>A0AAV9K0C9_9PEZI</name>
<dbReference type="GO" id="GO:0002098">
    <property type="term" value="P:tRNA wobble uridine modification"/>
    <property type="evidence" value="ECO:0007669"/>
    <property type="project" value="TreeGrafter"/>
</dbReference>
<proteinExistence type="predicted"/>
<dbReference type="Proteomes" id="UP001324427">
    <property type="component" value="Unassembled WGS sequence"/>
</dbReference>
<accession>A0AAV9K0C9</accession>
<dbReference type="SUPFAM" id="SSF52540">
    <property type="entry name" value="P-loop containing nucleoside triphosphate hydrolases"/>
    <property type="match status" value="1"/>
</dbReference>
<dbReference type="Gene3D" id="3.40.50.300">
    <property type="entry name" value="P-loop containing nucleotide triphosphate hydrolases"/>
    <property type="match status" value="1"/>
</dbReference>
<dbReference type="SUPFAM" id="SSF116878">
    <property type="entry name" value="TrmE connector domain"/>
    <property type="match status" value="1"/>
</dbReference>
<sequence length="434" mass="47045">MSTVQSIRYAEPGEFTRRAFMNDRLDLTQVEALGDTLAATTEQQRRLSVRGTSSSLATRYESWRQQLLYARGELEALIDFSEDQHFDESPAELCASVAEQVRSLMRHLHIHSQNAVRGELLRNGISISLLGAPNAGKSSLLNLIVGREAAIVSHEAGTTRDVVEVGLDLGGYFCRLSDTAGLRKARQAALQDVQSHATIGQIEREGMRRAKERAVESDVVVVVLSFEGNGEESRLHLDEEVMEMAAKLACTKDNIIVTINKADMSRGQELQDATQEVLAALPGIARNRIHVISCKDAAFPSSGPRGAETDPGNIQGFLRGLIRQFGELTAALAPDTADAGADTSVWQESLGATARHRLLLEACLSHLTAFIAEVAPPEYGSHPNMLSEEEADIVVAAEHLRSAADCLAKITGRGYAGDVEEVLGVVFEKFCVGK</sequence>
<dbReference type="NCBIfam" id="TIGR00231">
    <property type="entry name" value="small_GTP"/>
    <property type="match status" value="1"/>
</dbReference>
<dbReference type="EMBL" id="JAVFHQ010000001">
    <property type="protein sequence ID" value="KAK4550836.1"/>
    <property type="molecule type" value="Genomic_DNA"/>
</dbReference>
<dbReference type="Gene3D" id="3.30.1360.120">
    <property type="entry name" value="Probable tRNA modification gtpase trme, domain 1"/>
    <property type="match status" value="1"/>
</dbReference>
<evidence type="ECO:0000313" key="4">
    <source>
        <dbReference type="Proteomes" id="UP001324427"/>
    </source>
</evidence>
<organism evidence="3 4">
    <name type="scientific">Oleoguttula mirabilis</name>
    <dbReference type="NCBI Taxonomy" id="1507867"/>
    <lineage>
        <taxon>Eukaryota</taxon>
        <taxon>Fungi</taxon>
        <taxon>Dikarya</taxon>
        <taxon>Ascomycota</taxon>
        <taxon>Pezizomycotina</taxon>
        <taxon>Dothideomycetes</taxon>
        <taxon>Dothideomycetidae</taxon>
        <taxon>Mycosphaerellales</taxon>
        <taxon>Teratosphaeriaceae</taxon>
        <taxon>Oleoguttula</taxon>
    </lineage>
</organism>
<keyword evidence="4" id="KW-1185">Reference proteome</keyword>
<dbReference type="Pfam" id="PF12631">
    <property type="entry name" value="MnmE_helical"/>
    <property type="match status" value="1"/>
</dbReference>
<dbReference type="PANTHER" id="PTHR42714">
    <property type="entry name" value="TRNA MODIFICATION GTPASE GTPBP3"/>
    <property type="match status" value="1"/>
</dbReference>
<dbReference type="InterPro" id="IPR025867">
    <property type="entry name" value="MnmE_helical"/>
</dbReference>
<dbReference type="InterPro" id="IPR006073">
    <property type="entry name" value="GTP-bd"/>
</dbReference>
<evidence type="ECO:0000313" key="3">
    <source>
        <dbReference type="EMBL" id="KAK4550836.1"/>
    </source>
</evidence>
<evidence type="ECO:0000259" key="1">
    <source>
        <dbReference type="Pfam" id="PF01926"/>
    </source>
</evidence>
<feature type="domain" description="G" evidence="1">
    <location>
        <begin position="127"/>
        <end position="261"/>
    </location>
</feature>